<feature type="compositionally biased region" description="Basic and acidic residues" evidence="1">
    <location>
        <begin position="302"/>
        <end position="318"/>
    </location>
</feature>
<evidence type="ECO:0000313" key="3">
    <source>
        <dbReference type="EMBL" id="CAF2127905.1"/>
    </source>
</evidence>
<evidence type="ECO:0000313" key="6">
    <source>
        <dbReference type="EMBL" id="CAF4134051.1"/>
    </source>
</evidence>
<dbReference type="Proteomes" id="UP000663887">
    <property type="component" value="Unassembled WGS sequence"/>
</dbReference>
<dbReference type="AlphaFoldDB" id="A0A816WJ58"/>
<dbReference type="Proteomes" id="UP000663842">
    <property type="component" value="Unassembled WGS sequence"/>
</dbReference>
<feature type="chain" id="PRO_5036230878" evidence="2">
    <location>
        <begin position="25"/>
        <end position="379"/>
    </location>
</feature>
<feature type="compositionally biased region" description="Acidic residues" evidence="1">
    <location>
        <begin position="277"/>
        <end position="288"/>
    </location>
</feature>
<feature type="region of interest" description="Disordered" evidence="1">
    <location>
        <begin position="277"/>
        <end position="369"/>
    </location>
</feature>
<organism evidence="4 8">
    <name type="scientific">Rotaria magnacalcarata</name>
    <dbReference type="NCBI Taxonomy" id="392030"/>
    <lineage>
        <taxon>Eukaryota</taxon>
        <taxon>Metazoa</taxon>
        <taxon>Spiralia</taxon>
        <taxon>Gnathifera</taxon>
        <taxon>Rotifera</taxon>
        <taxon>Eurotatoria</taxon>
        <taxon>Bdelloidea</taxon>
        <taxon>Philodinida</taxon>
        <taxon>Philodinidae</taxon>
        <taxon>Rotaria</taxon>
    </lineage>
</organism>
<dbReference type="EMBL" id="CAJOBG010004970">
    <property type="protein sequence ID" value="CAF4134051.1"/>
    <property type="molecule type" value="Genomic_DNA"/>
</dbReference>
<feature type="compositionally biased region" description="Acidic residues" evidence="1">
    <location>
        <begin position="319"/>
        <end position="358"/>
    </location>
</feature>
<accession>A0A816WJ58</accession>
<protein>
    <submittedName>
        <fullName evidence="4">Uncharacterized protein</fullName>
    </submittedName>
</protein>
<evidence type="ECO:0000256" key="2">
    <source>
        <dbReference type="SAM" id="SignalP"/>
    </source>
</evidence>
<dbReference type="EMBL" id="CAJNRG010011653">
    <property type="protein sequence ID" value="CAF2134241.1"/>
    <property type="molecule type" value="Genomic_DNA"/>
</dbReference>
<keyword evidence="7" id="KW-1185">Reference proteome</keyword>
<dbReference type="Proteomes" id="UP000663866">
    <property type="component" value="Unassembled WGS sequence"/>
</dbReference>
<evidence type="ECO:0000256" key="1">
    <source>
        <dbReference type="SAM" id="MobiDB-lite"/>
    </source>
</evidence>
<name>A0A816WJ58_9BILA</name>
<reference evidence="4" key="1">
    <citation type="submission" date="2021-02" db="EMBL/GenBank/DDBJ databases">
        <authorList>
            <person name="Nowell W R."/>
        </authorList>
    </citation>
    <scope>NUCLEOTIDE SEQUENCE</scope>
</reference>
<evidence type="ECO:0000313" key="8">
    <source>
        <dbReference type="Proteomes" id="UP000663887"/>
    </source>
</evidence>
<keyword evidence="2" id="KW-0732">Signal</keyword>
<proteinExistence type="predicted"/>
<dbReference type="Proteomes" id="UP000663856">
    <property type="component" value="Unassembled WGS sequence"/>
</dbReference>
<dbReference type="EMBL" id="CAJOBF010000836">
    <property type="protein sequence ID" value="CAF3876700.1"/>
    <property type="molecule type" value="Genomic_DNA"/>
</dbReference>
<dbReference type="EMBL" id="CAJNRF010011051">
    <property type="protein sequence ID" value="CAF2127905.1"/>
    <property type="molecule type" value="Genomic_DNA"/>
</dbReference>
<evidence type="ECO:0000313" key="7">
    <source>
        <dbReference type="Proteomes" id="UP000663866"/>
    </source>
</evidence>
<comment type="caution">
    <text evidence="4">The sequence shown here is derived from an EMBL/GenBank/DDBJ whole genome shotgun (WGS) entry which is preliminary data.</text>
</comment>
<feature type="signal peptide" evidence="2">
    <location>
        <begin position="1"/>
        <end position="24"/>
    </location>
</feature>
<evidence type="ECO:0000313" key="4">
    <source>
        <dbReference type="EMBL" id="CAF2134241.1"/>
    </source>
</evidence>
<sequence length="379" mass="44102">MASHTSFRTSGLVLVIFTIIIIQSAPIEKDKETVQLPSIINNKGTEDQHILKFIDLVKTASISTSTPTTTTTSTTVSQSSLKATTATQQKTDNKKKRYINDGDDWDERLENEIDELDSSELPYLKYDNAGDNVENKLYAKTKETSPAINDSADKSINTDDSKLFSDIKMTPNQQTDIVRRRRDVKLNTRRKRAASPYGFYDTDSLEEPQVDLIQRYRYIRPTRSFDPLYWYPSFNQRNVREALLPSFYDSIEYPPSYSQRIGSNDIEENSIPIVEDQLDDEDEDEDDYESNRYPILLPSYDNPRDSEQLQEKYNRDDIPIDEDFEENLDENDENDDDEDEDSDDENDENDDYDDDGDSEFIYQKQRPSNNRYGFIETYF</sequence>
<evidence type="ECO:0000313" key="5">
    <source>
        <dbReference type="EMBL" id="CAF3876700.1"/>
    </source>
</evidence>
<gene>
    <name evidence="6" type="ORF">OVN521_LOCUS22681</name>
    <name evidence="5" type="ORF">UXM345_LOCUS9243</name>
    <name evidence="3" type="ORF">WKI299_LOCUS25748</name>
    <name evidence="4" type="ORF">XDN619_LOCUS25334</name>
</gene>